<sequence length="110" mass="12399">MDYATYQASSCDIIELHSKFDADTVNEVRNHFDHLIKDCAGDVLVDMSSVNELDSSGIGALVFLYKRLKIESRNLGLLGVNGKPDELLTMLRINQTIKQYESVDEYLAKK</sequence>
<protein>
    <recommendedName>
        <fullName evidence="1">STAS domain-containing protein</fullName>
    </recommendedName>
</protein>
<dbReference type="RefSeq" id="WP_020580529.1">
    <property type="nucleotide sequence ID" value="NZ_JOJP01000001.1"/>
</dbReference>
<proteinExistence type="predicted"/>
<keyword evidence="3" id="KW-1185">Reference proteome</keyword>
<dbReference type="Gene3D" id="3.30.750.24">
    <property type="entry name" value="STAS domain"/>
    <property type="match status" value="1"/>
</dbReference>
<dbReference type="EMBL" id="JOJP01000001">
    <property type="protein sequence ID" value="KEI70846.1"/>
    <property type="molecule type" value="Genomic_DNA"/>
</dbReference>
<evidence type="ECO:0000313" key="2">
    <source>
        <dbReference type="EMBL" id="KEI70846.1"/>
    </source>
</evidence>
<dbReference type="Proteomes" id="UP000027997">
    <property type="component" value="Unassembled WGS sequence"/>
</dbReference>
<evidence type="ECO:0000313" key="3">
    <source>
        <dbReference type="Proteomes" id="UP000027997"/>
    </source>
</evidence>
<feature type="domain" description="STAS" evidence="1">
    <location>
        <begin position="13"/>
        <end position="110"/>
    </location>
</feature>
<reference evidence="2 3" key="1">
    <citation type="submission" date="2014-06" db="EMBL/GenBank/DDBJ databases">
        <title>Whole Genome Sequences of Three Symbiotic Endozoicomonas Bacteria.</title>
        <authorList>
            <person name="Neave M.J."/>
            <person name="Apprill A."/>
            <person name="Voolstra C.R."/>
        </authorList>
    </citation>
    <scope>NUCLEOTIDE SEQUENCE [LARGE SCALE GENOMIC DNA]</scope>
    <source>
        <strain evidence="2 3">DSM 22380</strain>
    </source>
</reference>
<comment type="caution">
    <text evidence="2">The sequence shown here is derived from an EMBL/GenBank/DDBJ whole genome shotgun (WGS) entry which is preliminary data.</text>
</comment>
<dbReference type="STRING" id="305900.GV64_08880"/>
<dbReference type="CDD" id="cd07043">
    <property type="entry name" value="STAS_anti-anti-sigma_factors"/>
    <property type="match status" value="1"/>
</dbReference>
<dbReference type="AlphaFoldDB" id="A0A081K9M0"/>
<gene>
    <name evidence="2" type="ORF">GV64_08880</name>
</gene>
<dbReference type="PROSITE" id="PS50801">
    <property type="entry name" value="STAS"/>
    <property type="match status" value="1"/>
</dbReference>
<organism evidence="2 3">
    <name type="scientific">Endozoicomonas elysicola</name>
    <dbReference type="NCBI Taxonomy" id="305900"/>
    <lineage>
        <taxon>Bacteria</taxon>
        <taxon>Pseudomonadati</taxon>
        <taxon>Pseudomonadota</taxon>
        <taxon>Gammaproteobacteria</taxon>
        <taxon>Oceanospirillales</taxon>
        <taxon>Endozoicomonadaceae</taxon>
        <taxon>Endozoicomonas</taxon>
    </lineage>
</organism>
<dbReference type="InterPro" id="IPR002645">
    <property type="entry name" value="STAS_dom"/>
</dbReference>
<dbReference type="InterPro" id="IPR036513">
    <property type="entry name" value="STAS_dom_sf"/>
</dbReference>
<evidence type="ECO:0000259" key="1">
    <source>
        <dbReference type="PROSITE" id="PS50801"/>
    </source>
</evidence>
<dbReference type="PANTHER" id="PTHR33495">
    <property type="entry name" value="ANTI-SIGMA FACTOR ANTAGONIST TM_1081-RELATED-RELATED"/>
    <property type="match status" value="1"/>
</dbReference>
<dbReference type="eggNOG" id="COG1366">
    <property type="taxonomic scope" value="Bacteria"/>
</dbReference>
<dbReference type="GO" id="GO:0043856">
    <property type="term" value="F:anti-sigma factor antagonist activity"/>
    <property type="evidence" value="ECO:0007669"/>
    <property type="project" value="TreeGrafter"/>
</dbReference>
<name>A0A081K9M0_9GAMM</name>
<dbReference type="Pfam" id="PF01740">
    <property type="entry name" value="STAS"/>
    <property type="match status" value="1"/>
</dbReference>
<accession>A0A081K9M0</accession>
<dbReference type="SUPFAM" id="SSF52091">
    <property type="entry name" value="SpoIIaa-like"/>
    <property type="match status" value="1"/>
</dbReference>